<sequence>MNRPTPWLPISFVALTVLVFAGFFGWRYYQSTQVPAVAEAPAPADPASQPAAEAPSPAPPAADAPAGIEHPVEEMAVETESEAVALPGLDESDDHVSGRLSGLIGQQNVLTFLQLDGFVRRVVATVDNLPRQTAPSAVWPVNPSPRRFMTLKEEGGVAETIHPDNSQRYVPIVRMVESVDTAQAVAVYRSLYPLFQQAYEELGFPGRYFNDRVVQVLDHLIATPVQSGPLAVTLLEVKGEVPSTRPWTRYEFADPALQSLSAGRKMLLRTGPDNHRRLQAKLVDLRQRIARR</sequence>
<evidence type="ECO:0008006" key="5">
    <source>
        <dbReference type="Google" id="ProtNLM"/>
    </source>
</evidence>
<accession>A0ABU1WFT0</accession>
<evidence type="ECO:0000313" key="3">
    <source>
        <dbReference type="EMBL" id="MDR7148123.1"/>
    </source>
</evidence>
<keyword evidence="4" id="KW-1185">Reference proteome</keyword>
<dbReference type="Pfam" id="PF11219">
    <property type="entry name" value="DUF3014"/>
    <property type="match status" value="1"/>
</dbReference>
<reference evidence="3 4" key="1">
    <citation type="submission" date="2023-07" db="EMBL/GenBank/DDBJ databases">
        <title>Sorghum-associated microbial communities from plants grown in Nebraska, USA.</title>
        <authorList>
            <person name="Schachtman D."/>
        </authorList>
    </citation>
    <scope>NUCLEOTIDE SEQUENCE [LARGE SCALE GENOMIC DNA]</scope>
    <source>
        <strain evidence="3 4">4249</strain>
    </source>
</reference>
<keyword evidence="2" id="KW-0472">Membrane</keyword>
<keyword evidence="2" id="KW-0812">Transmembrane</keyword>
<name>A0ABU1WFT0_9BURK</name>
<keyword evidence="2" id="KW-1133">Transmembrane helix</keyword>
<feature type="region of interest" description="Disordered" evidence="1">
    <location>
        <begin position="40"/>
        <end position="66"/>
    </location>
</feature>
<comment type="caution">
    <text evidence="3">The sequence shown here is derived from an EMBL/GenBank/DDBJ whole genome shotgun (WGS) entry which is preliminary data.</text>
</comment>
<evidence type="ECO:0000313" key="4">
    <source>
        <dbReference type="Proteomes" id="UP001265700"/>
    </source>
</evidence>
<feature type="transmembrane region" description="Helical" evidence="2">
    <location>
        <begin position="7"/>
        <end position="29"/>
    </location>
</feature>
<dbReference type="Proteomes" id="UP001265700">
    <property type="component" value="Unassembled WGS sequence"/>
</dbReference>
<dbReference type="EMBL" id="JAVDWU010000001">
    <property type="protein sequence ID" value="MDR7148123.1"/>
    <property type="molecule type" value="Genomic_DNA"/>
</dbReference>
<evidence type="ECO:0000256" key="1">
    <source>
        <dbReference type="SAM" id="MobiDB-lite"/>
    </source>
</evidence>
<organism evidence="3 4">
    <name type="scientific">Hydrogenophaga palleronii</name>
    <dbReference type="NCBI Taxonomy" id="65655"/>
    <lineage>
        <taxon>Bacteria</taxon>
        <taxon>Pseudomonadati</taxon>
        <taxon>Pseudomonadota</taxon>
        <taxon>Betaproteobacteria</taxon>
        <taxon>Burkholderiales</taxon>
        <taxon>Comamonadaceae</taxon>
        <taxon>Hydrogenophaga</taxon>
    </lineage>
</organism>
<gene>
    <name evidence="3" type="ORF">J2W49_000051</name>
</gene>
<feature type="compositionally biased region" description="Low complexity" evidence="1">
    <location>
        <begin position="40"/>
        <end position="55"/>
    </location>
</feature>
<dbReference type="InterPro" id="IPR021382">
    <property type="entry name" value="DUF3014"/>
</dbReference>
<dbReference type="RefSeq" id="WP_310310341.1">
    <property type="nucleotide sequence ID" value="NZ_JAVDWU010000001.1"/>
</dbReference>
<evidence type="ECO:0000256" key="2">
    <source>
        <dbReference type="SAM" id="Phobius"/>
    </source>
</evidence>
<protein>
    <recommendedName>
        <fullName evidence="5">DUF3014 domain-containing protein</fullName>
    </recommendedName>
</protein>
<proteinExistence type="predicted"/>